<gene>
    <name evidence="5" type="ORF">CPB83DRAFT_901972</name>
</gene>
<dbReference type="Proteomes" id="UP000807306">
    <property type="component" value="Unassembled WGS sequence"/>
</dbReference>
<evidence type="ECO:0000256" key="2">
    <source>
        <dbReference type="ARBA" id="ARBA00022658"/>
    </source>
</evidence>
<feature type="compositionally biased region" description="Low complexity" evidence="4">
    <location>
        <begin position="304"/>
        <end position="316"/>
    </location>
</feature>
<dbReference type="InterPro" id="IPR016024">
    <property type="entry name" value="ARM-type_fold"/>
</dbReference>
<dbReference type="Pfam" id="PF10165">
    <property type="entry name" value="Ric8"/>
    <property type="match status" value="1"/>
</dbReference>
<organism evidence="5 6">
    <name type="scientific">Crepidotus variabilis</name>
    <dbReference type="NCBI Taxonomy" id="179855"/>
    <lineage>
        <taxon>Eukaryota</taxon>
        <taxon>Fungi</taxon>
        <taxon>Dikarya</taxon>
        <taxon>Basidiomycota</taxon>
        <taxon>Agaricomycotina</taxon>
        <taxon>Agaricomycetes</taxon>
        <taxon>Agaricomycetidae</taxon>
        <taxon>Agaricales</taxon>
        <taxon>Agaricineae</taxon>
        <taxon>Crepidotaceae</taxon>
        <taxon>Crepidotus</taxon>
    </lineage>
</organism>
<comment type="similarity">
    <text evidence="1">Belongs to the synembryn family.</text>
</comment>
<sequence length="596" mass="64616">MNDILKSYNALSSSSSRSDVSNVLNSIINASPFTFDRESRTELIKNILQDLKSQSTKSKLTSKDAALALLAVKTLGKDPSGSAFLASSTNLSTLLGFATTMKDDQDASCEALRCIANALLLVEGARSTFITKEVNGGDTCITMLEKSSSPDTIFILARILFLSTASGPSYIETVVDGKFHGRTIVEILGSKLDLMTSSLRNNTPVAKEAIVDILKFVFNLVLHYPKMVDAEPQHSESHNEKVIGDFWSPKLDGLLPALLRTFASLPPTSPAPLQAPLTHVIHSLITIPINSSLKPLWFGQAGSSSARSSTSNSPKSRSPHESAPESRSDSPTRSHQPGSPIISTLDRALSSVLSAGRRSLSRTSSPGTSFPPIDVLQRAYELLDQSFLHYFPGDVDVDHISVRERVKAETTDSLDDILSPLVVLVTRICLGDEGSKVRVKQWLIPDDLDRTSPLEQRSDLLGRCLRLLSSVYHPRVKDACGELLYALSDSNATTLSALVGYGNVAGFLFHKGVLSAPVPNESSSTNIPTTTGDGVPLNPITGIAEQPKLDLPEMTEEEKEREMEKLFVLFDRLEKTGALPKENNPIRKAIHEGKMG</sequence>
<name>A0A9P6EUI4_9AGAR</name>
<dbReference type="EMBL" id="MU157825">
    <property type="protein sequence ID" value="KAF9535078.1"/>
    <property type="molecule type" value="Genomic_DNA"/>
</dbReference>
<dbReference type="PANTHER" id="PTHR12425:SF5">
    <property type="entry name" value="SYNEMBRYN"/>
    <property type="match status" value="1"/>
</dbReference>
<dbReference type="PANTHER" id="PTHR12425">
    <property type="entry name" value="SYNEMBRYN"/>
    <property type="match status" value="1"/>
</dbReference>
<dbReference type="AlphaFoldDB" id="A0A9P6EUI4"/>
<dbReference type="GO" id="GO:0005085">
    <property type="term" value="F:guanyl-nucleotide exchange factor activity"/>
    <property type="evidence" value="ECO:0007669"/>
    <property type="project" value="UniProtKB-KW"/>
</dbReference>
<evidence type="ECO:0000256" key="3">
    <source>
        <dbReference type="ARBA" id="ARBA00023186"/>
    </source>
</evidence>
<feature type="compositionally biased region" description="Basic and acidic residues" evidence="4">
    <location>
        <begin position="318"/>
        <end position="332"/>
    </location>
</feature>
<protein>
    <submittedName>
        <fullName evidence="5">Guanine nucleotide exchange factor</fullName>
    </submittedName>
</protein>
<accession>A0A9P6EUI4</accession>
<evidence type="ECO:0000256" key="1">
    <source>
        <dbReference type="ARBA" id="ARBA00009049"/>
    </source>
</evidence>
<proteinExistence type="inferred from homology"/>
<dbReference type="GO" id="GO:0001965">
    <property type="term" value="F:G-protein alpha-subunit binding"/>
    <property type="evidence" value="ECO:0007669"/>
    <property type="project" value="TreeGrafter"/>
</dbReference>
<dbReference type="OrthoDB" id="5585685at2759"/>
<keyword evidence="2" id="KW-0344">Guanine-nucleotide releasing factor</keyword>
<reference evidence="5" key="1">
    <citation type="submission" date="2020-11" db="EMBL/GenBank/DDBJ databases">
        <authorList>
            <consortium name="DOE Joint Genome Institute"/>
            <person name="Ahrendt S."/>
            <person name="Riley R."/>
            <person name="Andreopoulos W."/>
            <person name="Labutti K."/>
            <person name="Pangilinan J."/>
            <person name="Ruiz-Duenas F.J."/>
            <person name="Barrasa J.M."/>
            <person name="Sanchez-Garcia M."/>
            <person name="Camarero S."/>
            <person name="Miyauchi S."/>
            <person name="Serrano A."/>
            <person name="Linde D."/>
            <person name="Babiker R."/>
            <person name="Drula E."/>
            <person name="Ayuso-Fernandez I."/>
            <person name="Pacheco R."/>
            <person name="Padilla G."/>
            <person name="Ferreira P."/>
            <person name="Barriuso J."/>
            <person name="Kellner H."/>
            <person name="Castanera R."/>
            <person name="Alfaro M."/>
            <person name="Ramirez L."/>
            <person name="Pisabarro A.G."/>
            <person name="Kuo A."/>
            <person name="Tritt A."/>
            <person name="Lipzen A."/>
            <person name="He G."/>
            <person name="Yan M."/>
            <person name="Ng V."/>
            <person name="Cullen D."/>
            <person name="Martin F."/>
            <person name="Rosso M.-N."/>
            <person name="Henrissat B."/>
            <person name="Hibbett D."/>
            <person name="Martinez A.T."/>
            <person name="Grigoriev I.V."/>
        </authorList>
    </citation>
    <scope>NUCLEOTIDE SEQUENCE</scope>
    <source>
        <strain evidence="5">CBS 506.95</strain>
    </source>
</reference>
<dbReference type="GO" id="GO:0007186">
    <property type="term" value="P:G protein-coupled receptor signaling pathway"/>
    <property type="evidence" value="ECO:0007669"/>
    <property type="project" value="TreeGrafter"/>
</dbReference>
<feature type="compositionally biased region" description="Polar residues" evidence="4">
    <location>
        <begin position="520"/>
        <end position="532"/>
    </location>
</feature>
<evidence type="ECO:0000313" key="5">
    <source>
        <dbReference type="EMBL" id="KAF9535078.1"/>
    </source>
</evidence>
<feature type="region of interest" description="Disordered" evidence="4">
    <location>
        <begin position="304"/>
        <end position="342"/>
    </location>
</feature>
<feature type="region of interest" description="Disordered" evidence="4">
    <location>
        <begin position="520"/>
        <end position="542"/>
    </location>
</feature>
<comment type="caution">
    <text evidence="5">The sequence shown here is derived from an EMBL/GenBank/DDBJ whole genome shotgun (WGS) entry which is preliminary data.</text>
</comment>
<evidence type="ECO:0000313" key="6">
    <source>
        <dbReference type="Proteomes" id="UP000807306"/>
    </source>
</evidence>
<dbReference type="SUPFAM" id="SSF48371">
    <property type="entry name" value="ARM repeat"/>
    <property type="match status" value="1"/>
</dbReference>
<keyword evidence="6" id="KW-1185">Reference proteome</keyword>
<evidence type="ECO:0000256" key="4">
    <source>
        <dbReference type="SAM" id="MobiDB-lite"/>
    </source>
</evidence>
<dbReference type="GO" id="GO:0005737">
    <property type="term" value="C:cytoplasm"/>
    <property type="evidence" value="ECO:0007669"/>
    <property type="project" value="TreeGrafter"/>
</dbReference>
<keyword evidence="3" id="KW-0143">Chaperone</keyword>
<dbReference type="InterPro" id="IPR019318">
    <property type="entry name" value="Gua_nucleotide_exch_fac_Ric8"/>
</dbReference>